<feature type="transmembrane region" description="Helical" evidence="6">
    <location>
        <begin position="348"/>
        <end position="367"/>
    </location>
</feature>
<evidence type="ECO:0000256" key="1">
    <source>
        <dbReference type="ARBA" id="ARBA00004141"/>
    </source>
</evidence>
<evidence type="ECO:0000256" key="6">
    <source>
        <dbReference type="SAM" id="Phobius"/>
    </source>
</evidence>
<accession>A0ABY4QTG0</accession>
<dbReference type="InterPro" id="IPR002293">
    <property type="entry name" value="AA/rel_permease1"/>
</dbReference>
<proteinExistence type="predicted"/>
<dbReference type="EMBL" id="CP097332">
    <property type="protein sequence ID" value="UQX86958.1"/>
    <property type="molecule type" value="Genomic_DNA"/>
</dbReference>
<gene>
    <name evidence="7" type="ORF">M6D93_11640</name>
</gene>
<name>A0ABY4QTG0_9ACTN</name>
<feature type="transmembrane region" description="Helical" evidence="6">
    <location>
        <begin position="160"/>
        <end position="182"/>
    </location>
</feature>
<feature type="transmembrane region" description="Helical" evidence="6">
    <location>
        <begin position="445"/>
        <end position="465"/>
    </location>
</feature>
<keyword evidence="5 6" id="KW-0472">Membrane</keyword>
<keyword evidence="2" id="KW-0813">Transport</keyword>
<sequence length="492" mass="52689">MSSLTSAPTDHSLKREFNLWSSFAFAFAFISPIVALYGIFGLAITAAGPRFWWGFFVVFAGQLVVAFVFATLVSRWPIEGSIYQWSRRLLGGGYGWFAGWAYTWTLVIAMATVALGAAGFIANIAGIDSPTGTQRASIAFVILLCGTGLNLIGRQALKMFMTASIIAEVIGSLGLGTWLLVFHRHNSLSVLIHGAGASNASGYFSLSGPFLVAVAFIGFSFVGFESAGAIAEEVHEPRKNLPKAVIFSLTFIAVVVIYASLAIILAIPDLSAVANGSVADPVYSTLTSALGSGIARPVEVLFVVGFLASFLALQTSASRLIWAFARDRALPGSAVLAGLSQGQRLPRAALLVTTVLGSILFLLSNLATNVYTIMVNFSSGGFFLAFLFPLIGFLVVQLRRSWKPGPFTLGRGSLVLTAIATAWVIFEFLNIAWPRKVYPQRYLDWSEWIMIGVLGVIGAIVYASVRPRIISAAVIDREEEADEAVDLRSATA</sequence>
<dbReference type="PANTHER" id="PTHR45649:SF26">
    <property type="entry name" value="OS04G0435100 PROTEIN"/>
    <property type="match status" value="1"/>
</dbReference>
<feature type="transmembrane region" description="Helical" evidence="6">
    <location>
        <begin position="202"/>
        <end position="224"/>
    </location>
</feature>
<dbReference type="PANTHER" id="PTHR45649">
    <property type="entry name" value="AMINO-ACID PERMEASE BAT1"/>
    <property type="match status" value="1"/>
</dbReference>
<dbReference type="Pfam" id="PF13520">
    <property type="entry name" value="AA_permease_2"/>
    <property type="match status" value="1"/>
</dbReference>
<evidence type="ECO:0000256" key="4">
    <source>
        <dbReference type="ARBA" id="ARBA00022989"/>
    </source>
</evidence>
<feature type="transmembrane region" description="Helical" evidence="6">
    <location>
        <begin position="94"/>
        <end position="124"/>
    </location>
</feature>
<feature type="transmembrane region" description="Helical" evidence="6">
    <location>
        <begin position="20"/>
        <end position="45"/>
    </location>
</feature>
<dbReference type="RefSeq" id="WP_249769369.1">
    <property type="nucleotide sequence ID" value="NZ_CP097332.1"/>
</dbReference>
<evidence type="ECO:0000313" key="7">
    <source>
        <dbReference type="EMBL" id="UQX86958.1"/>
    </source>
</evidence>
<protein>
    <submittedName>
        <fullName evidence="7">Amino acid permease</fullName>
    </submittedName>
</protein>
<feature type="transmembrane region" description="Helical" evidence="6">
    <location>
        <begin position="300"/>
        <end position="322"/>
    </location>
</feature>
<evidence type="ECO:0000313" key="8">
    <source>
        <dbReference type="Proteomes" id="UP001056336"/>
    </source>
</evidence>
<organism evidence="7 8">
    <name type="scientific">Jatrophihabitans telluris</name>
    <dbReference type="NCBI Taxonomy" id="2038343"/>
    <lineage>
        <taxon>Bacteria</taxon>
        <taxon>Bacillati</taxon>
        <taxon>Actinomycetota</taxon>
        <taxon>Actinomycetes</taxon>
        <taxon>Jatrophihabitantales</taxon>
        <taxon>Jatrophihabitantaceae</taxon>
        <taxon>Jatrophihabitans</taxon>
    </lineage>
</organism>
<keyword evidence="3 6" id="KW-0812">Transmembrane</keyword>
<keyword evidence="4 6" id="KW-1133">Transmembrane helix</keyword>
<dbReference type="Gene3D" id="1.20.1740.10">
    <property type="entry name" value="Amino acid/polyamine transporter I"/>
    <property type="match status" value="1"/>
</dbReference>
<reference evidence="7" key="1">
    <citation type="journal article" date="2018" name="Int. J. Syst. Evol. Microbiol.">
        <title>Jatrophihabitans telluris sp. nov., isolated from sediment soil of lava forest wetlands and the emended description of the genus Jatrophihabitans.</title>
        <authorList>
            <person name="Lee K.C."/>
            <person name="Suh M.K."/>
            <person name="Eom M.K."/>
            <person name="Kim K.K."/>
            <person name="Kim J.S."/>
            <person name="Kim D.S."/>
            <person name="Ko S.H."/>
            <person name="Shin Y.K."/>
            <person name="Lee J.S."/>
        </authorList>
    </citation>
    <scope>NUCLEOTIDE SEQUENCE</scope>
    <source>
        <strain evidence="7">N237</strain>
    </source>
</reference>
<dbReference type="Proteomes" id="UP001056336">
    <property type="component" value="Chromosome"/>
</dbReference>
<feature type="transmembrane region" description="Helical" evidence="6">
    <location>
        <begin position="373"/>
        <end position="396"/>
    </location>
</feature>
<dbReference type="PIRSF" id="PIRSF006060">
    <property type="entry name" value="AA_transporter"/>
    <property type="match status" value="1"/>
</dbReference>
<evidence type="ECO:0000256" key="3">
    <source>
        <dbReference type="ARBA" id="ARBA00022692"/>
    </source>
</evidence>
<feature type="transmembrane region" description="Helical" evidence="6">
    <location>
        <begin position="245"/>
        <end position="267"/>
    </location>
</feature>
<feature type="transmembrane region" description="Helical" evidence="6">
    <location>
        <begin position="136"/>
        <end position="153"/>
    </location>
</feature>
<evidence type="ECO:0000256" key="2">
    <source>
        <dbReference type="ARBA" id="ARBA00022448"/>
    </source>
</evidence>
<evidence type="ECO:0000256" key="5">
    <source>
        <dbReference type="ARBA" id="ARBA00023136"/>
    </source>
</evidence>
<keyword evidence="8" id="KW-1185">Reference proteome</keyword>
<feature type="transmembrane region" description="Helical" evidence="6">
    <location>
        <begin position="408"/>
        <end position="433"/>
    </location>
</feature>
<comment type="subcellular location">
    <subcellularLocation>
        <location evidence="1">Membrane</location>
        <topology evidence="1">Multi-pass membrane protein</topology>
    </subcellularLocation>
</comment>
<feature type="transmembrane region" description="Helical" evidence="6">
    <location>
        <begin position="51"/>
        <end position="73"/>
    </location>
</feature>
<reference evidence="7" key="2">
    <citation type="submission" date="2022-05" db="EMBL/GenBank/DDBJ databases">
        <authorList>
            <person name="Kim J.-S."/>
            <person name="Lee K."/>
            <person name="Suh M."/>
            <person name="Eom M."/>
            <person name="Kim J.-S."/>
            <person name="Kim D.-S."/>
            <person name="Ko S.-H."/>
            <person name="Shin Y."/>
            <person name="Lee J.-S."/>
        </authorList>
    </citation>
    <scope>NUCLEOTIDE SEQUENCE</scope>
    <source>
        <strain evidence="7">N237</strain>
    </source>
</reference>